<evidence type="ECO:0000256" key="10">
    <source>
        <dbReference type="ARBA" id="ARBA00025699"/>
    </source>
</evidence>
<name>U5NB75_9BURK</name>
<sequence length="249" mass="26865">MPMPRLYVAQALHPYAELALPPDTARHLQVLRAQPGDSVVVFDGKPNDSGQYGEYTAIVTAIQRRGATVQLGAWQPTNREPGRVLHLAIGMPANDRMDWLVEKASELGAASIQPLTTARSVLRLEGARAVGRQEHWQRLAIAACEQCGGNRIPIVHPVQPLRDWLAGWRLPLGACAPWLLSLSEPDAGQPYAKGDALTLLCGPEGGLDADEERAARDRGFLAVSLGTRVLRAETAALAAVTLTLRQEAP</sequence>
<dbReference type="STRING" id="946483.Cenrod_2511"/>
<evidence type="ECO:0000256" key="12">
    <source>
        <dbReference type="PIRNR" id="PIRNR015601"/>
    </source>
</evidence>
<dbReference type="KEGG" id="cbx:Cenrod_2511"/>
<dbReference type="Pfam" id="PF04452">
    <property type="entry name" value="Methyltrans_RNA"/>
    <property type="match status" value="1"/>
</dbReference>
<evidence type="ECO:0000256" key="2">
    <source>
        <dbReference type="ARBA" id="ARBA00005528"/>
    </source>
</evidence>
<comment type="similarity">
    <text evidence="2 12">Belongs to the RNA methyltransferase RsmE family.</text>
</comment>
<keyword evidence="9 12" id="KW-0949">S-adenosyl-L-methionine</keyword>
<dbReference type="SUPFAM" id="SSF88697">
    <property type="entry name" value="PUA domain-like"/>
    <property type="match status" value="1"/>
</dbReference>
<evidence type="ECO:0000256" key="11">
    <source>
        <dbReference type="ARBA" id="ARBA00047944"/>
    </source>
</evidence>
<dbReference type="EC" id="2.1.1.193" evidence="3 12"/>
<proteinExistence type="inferred from homology"/>
<dbReference type="InterPro" id="IPR006700">
    <property type="entry name" value="RsmE"/>
</dbReference>
<dbReference type="PIRSF" id="PIRSF015601">
    <property type="entry name" value="MTase_slr0722"/>
    <property type="match status" value="1"/>
</dbReference>
<evidence type="ECO:0000256" key="5">
    <source>
        <dbReference type="ARBA" id="ARBA00022490"/>
    </source>
</evidence>
<comment type="function">
    <text evidence="10 12">Specifically methylates the N3 position of the uracil ring of uridine 1498 (m3U1498) in 16S rRNA. Acts on the fully assembled 30S ribosomal subunit.</text>
</comment>
<comment type="catalytic activity">
    <reaction evidence="11 12">
        <text>uridine(1498) in 16S rRNA + S-adenosyl-L-methionine = N(3)-methyluridine(1498) in 16S rRNA + S-adenosyl-L-homocysteine + H(+)</text>
        <dbReference type="Rhea" id="RHEA:42920"/>
        <dbReference type="Rhea" id="RHEA-COMP:10283"/>
        <dbReference type="Rhea" id="RHEA-COMP:10284"/>
        <dbReference type="ChEBI" id="CHEBI:15378"/>
        <dbReference type="ChEBI" id="CHEBI:57856"/>
        <dbReference type="ChEBI" id="CHEBI:59789"/>
        <dbReference type="ChEBI" id="CHEBI:65315"/>
        <dbReference type="ChEBI" id="CHEBI:74502"/>
        <dbReference type="EC" id="2.1.1.193"/>
    </reaction>
</comment>
<keyword evidence="8 12" id="KW-0808">Transferase</keyword>
<dbReference type="HOGENOM" id="CLU_067442_5_0_4"/>
<evidence type="ECO:0000256" key="4">
    <source>
        <dbReference type="ARBA" id="ARBA00013673"/>
    </source>
</evidence>
<gene>
    <name evidence="15" type="primary">rsmE</name>
    <name evidence="15" type="ORF">Cenrod_2511</name>
</gene>
<dbReference type="InterPro" id="IPR029028">
    <property type="entry name" value="Alpha/beta_knot_MTases"/>
</dbReference>
<evidence type="ECO:0000256" key="3">
    <source>
        <dbReference type="ARBA" id="ARBA00012328"/>
    </source>
</evidence>
<dbReference type="EMBL" id="CP004885">
    <property type="protein sequence ID" value="AGX88565.1"/>
    <property type="molecule type" value="Genomic_DNA"/>
</dbReference>
<feature type="domain" description="Ribosomal RNA small subunit methyltransferase E methyltransferase" evidence="13">
    <location>
        <begin position="84"/>
        <end position="242"/>
    </location>
</feature>
<dbReference type="InterPro" id="IPR015947">
    <property type="entry name" value="PUA-like_sf"/>
</dbReference>
<evidence type="ECO:0000256" key="7">
    <source>
        <dbReference type="ARBA" id="ARBA00022603"/>
    </source>
</evidence>
<dbReference type="PATRIC" id="fig|946483.4.peg.2536"/>
<dbReference type="Gene3D" id="3.40.1280.10">
    <property type="match status" value="1"/>
</dbReference>
<evidence type="ECO:0000313" key="15">
    <source>
        <dbReference type="EMBL" id="AGX88565.1"/>
    </source>
</evidence>
<dbReference type="InterPro" id="IPR046886">
    <property type="entry name" value="RsmE_MTase_dom"/>
</dbReference>
<keyword evidence="6 12" id="KW-0698">rRNA processing</keyword>
<dbReference type="NCBIfam" id="TIGR00046">
    <property type="entry name" value="RsmE family RNA methyltransferase"/>
    <property type="match status" value="1"/>
</dbReference>
<evidence type="ECO:0000313" key="16">
    <source>
        <dbReference type="Proteomes" id="UP000017184"/>
    </source>
</evidence>
<dbReference type="AlphaFoldDB" id="U5NB75"/>
<dbReference type="PANTHER" id="PTHR30027:SF3">
    <property type="entry name" value="16S RRNA (URACIL(1498)-N(3))-METHYLTRANSFERASE"/>
    <property type="match status" value="1"/>
</dbReference>
<keyword evidence="5 12" id="KW-0963">Cytoplasm</keyword>
<evidence type="ECO:0000256" key="6">
    <source>
        <dbReference type="ARBA" id="ARBA00022552"/>
    </source>
</evidence>
<keyword evidence="16" id="KW-1185">Reference proteome</keyword>
<dbReference type="GO" id="GO:0005737">
    <property type="term" value="C:cytoplasm"/>
    <property type="evidence" value="ECO:0007669"/>
    <property type="project" value="UniProtKB-SubCell"/>
</dbReference>
<dbReference type="CDD" id="cd18084">
    <property type="entry name" value="RsmE-like"/>
    <property type="match status" value="1"/>
</dbReference>
<dbReference type="GO" id="GO:0070475">
    <property type="term" value="P:rRNA base methylation"/>
    <property type="evidence" value="ECO:0007669"/>
    <property type="project" value="TreeGrafter"/>
</dbReference>
<feature type="domain" description="Ribosomal RNA small subunit methyltransferase E PUA-like" evidence="14">
    <location>
        <begin position="21"/>
        <end position="70"/>
    </location>
</feature>
<protein>
    <recommendedName>
        <fullName evidence="4 12">Ribosomal RNA small subunit methyltransferase E</fullName>
        <ecNumber evidence="3 12">2.1.1.193</ecNumber>
    </recommendedName>
</protein>
<dbReference type="OrthoDB" id="9815641at2"/>
<evidence type="ECO:0000259" key="13">
    <source>
        <dbReference type="Pfam" id="PF04452"/>
    </source>
</evidence>
<organism evidence="15 16">
    <name type="scientific">Candidatus Symbiobacter mobilis CR</name>
    <dbReference type="NCBI Taxonomy" id="946483"/>
    <lineage>
        <taxon>Bacteria</taxon>
        <taxon>Pseudomonadati</taxon>
        <taxon>Pseudomonadota</taxon>
        <taxon>Betaproteobacteria</taxon>
        <taxon>Burkholderiales</taxon>
        <taxon>Comamonadaceae</taxon>
    </lineage>
</organism>
<dbReference type="Proteomes" id="UP000017184">
    <property type="component" value="Chromosome"/>
</dbReference>
<dbReference type="SUPFAM" id="SSF75217">
    <property type="entry name" value="alpha/beta knot"/>
    <property type="match status" value="1"/>
</dbReference>
<dbReference type="Pfam" id="PF20260">
    <property type="entry name" value="PUA_4"/>
    <property type="match status" value="1"/>
</dbReference>
<reference evidence="15 16" key="1">
    <citation type="journal article" date="2013" name="Genome Biol.">
        <title>Genomic analysis reveals key aspects of prokaryotic symbiosis in the phototrophic consortium "Chlorochromatium aggregatum".</title>
        <authorList>
            <person name="Liu Z."/>
            <person name="Muller J."/>
            <person name="Li T."/>
            <person name="Alvey R.M."/>
            <person name="Vogl K."/>
            <person name="Frigaard N.U."/>
            <person name="Rockwell N.C."/>
            <person name="Boyd E.S."/>
            <person name="Tomsho L.P."/>
            <person name="Schuster S.C."/>
            <person name="Henke P."/>
            <person name="Rohde M."/>
            <person name="Overmann J."/>
            <person name="Bryant D.A."/>
        </authorList>
    </citation>
    <scope>NUCLEOTIDE SEQUENCE [LARGE SCALE GENOMIC DNA]</scope>
    <source>
        <strain evidence="15">CR</strain>
    </source>
</reference>
<evidence type="ECO:0000256" key="8">
    <source>
        <dbReference type="ARBA" id="ARBA00022679"/>
    </source>
</evidence>
<evidence type="ECO:0000256" key="1">
    <source>
        <dbReference type="ARBA" id="ARBA00004496"/>
    </source>
</evidence>
<comment type="subcellular location">
    <subcellularLocation>
        <location evidence="1 12">Cytoplasm</location>
    </subcellularLocation>
</comment>
<dbReference type="InterPro" id="IPR046887">
    <property type="entry name" value="RsmE_PUA-like"/>
</dbReference>
<evidence type="ECO:0000259" key="14">
    <source>
        <dbReference type="Pfam" id="PF20260"/>
    </source>
</evidence>
<evidence type="ECO:0000256" key="9">
    <source>
        <dbReference type="ARBA" id="ARBA00022691"/>
    </source>
</evidence>
<dbReference type="NCBIfam" id="NF008692">
    <property type="entry name" value="PRK11713.1-5"/>
    <property type="match status" value="1"/>
</dbReference>
<keyword evidence="7 12" id="KW-0489">Methyltransferase</keyword>
<accession>U5NB75</accession>
<dbReference type="eggNOG" id="COG1385">
    <property type="taxonomic scope" value="Bacteria"/>
</dbReference>
<dbReference type="InterPro" id="IPR029026">
    <property type="entry name" value="tRNA_m1G_MTases_N"/>
</dbReference>
<dbReference type="PANTHER" id="PTHR30027">
    <property type="entry name" value="RIBOSOMAL RNA SMALL SUBUNIT METHYLTRANSFERASE E"/>
    <property type="match status" value="1"/>
</dbReference>
<dbReference type="GO" id="GO:0070042">
    <property type="term" value="F:rRNA (uridine-N3-)-methyltransferase activity"/>
    <property type="evidence" value="ECO:0007669"/>
    <property type="project" value="TreeGrafter"/>
</dbReference>